<proteinExistence type="predicted"/>
<dbReference type="EMBL" id="JAFBMS010000020">
    <property type="protein sequence ID" value="KAG9344472.1"/>
    <property type="molecule type" value="Genomic_DNA"/>
</dbReference>
<reference evidence="1" key="1">
    <citation type="thesis" date="2021" institute="BYU ScholarsArchive" country="Provo, UT, USA">
        <title>Applications of and Algorithms for Genome Assembly and Genomic Analyses with an Emphasis on Marine Teleosts.</title>
        <authorList>
            <person name="Pickett B.D."/>
        </authorList>
    </citation>
    <scope>NUCLEOTIDE SEQUENCE</scope>
    <source>
        <strain evidence="1">HI-2016</strain>
    </source>
</reference>
<gene>
    <name evidence="1" type="ORF">JZ751_011142</name>
</gene>
<organism evidence="1 2">
    <name type="scientific">Albula glossodonta</name>
    <name type="common">roundjaw bonefish</name>
    <dbReference type="NCBI Taxonomy" id="121402"/>
    <lineage>
        <taxon>Eukaryota</taxon>
        <taxon>Metazoa</taxon>
        <taxon>Chordata</taxon>
        <taxon>Craniata</taxon>
        <taxon>Vertebrata</taxon>
        <taxon>Euteleostomi</taxon>
        <taxon>Actinopterygii</taxon>
        <taxon>Neopterygii</taxon>
        <taxon>Teleostei</taxon>
        <taxon>Albuliformes</taxon>
        <taxon>Albulidae</taxon>
        <taxon>Albula</taxon>
    </lineage>
</organism>
<name>A0A8T2P4C3_9TELE</name>
<protein>
    <submittedName>
        <fullName evidence="1">Uncharacterized protein</fullName>
    </submittedName>
</protein>
<accession>A0A8T2P4C3</accession>
<comment type="caution">
    <text evidence="1">The sequence shown here is derived from an EMBL/GenBank/DDBJ whole genome shotgun (WGS) entry which is preliminary data.</text>
</comment>
<keyword evidence="2" id="KW-1185">Reference proteome</keyword>
<evidence type="ECO:0000313" key="2">
    <source>
        <dbReference type="Proteomes" id="UP000824540"/>
    </source>
</evidence>
<dbReference type="Proteomes" id="UP000824540">
    <property type="component" value="Unassembled WGS sequence"/>
</dbReference>
<sequence length="101" mass="11103">MDDSWPRYGGRASHLQRSTVLAVDEAEEEAKASNQQNYPKALLLGTINPAGVLTPTSSLGFLFPMLLGFRPASRGARCDVLLFPTPLAARNPVYRMQQDLK</sequence>
<evidence type="ECO:0000313" key="1">
    <source>
        <dbReference type="EMBL" id="KAG9344472.1"/>
    </source>
</evidence>
<dbReference type="AlphaFoldDB" id="A0A8T2P4C3"/>